<dbReference type="Pfam" id="PF04240">
    <property type="entry name" value="Caroten_synth"/>
    <property type="match status" value="1"/>
</dbReference>
<dbReference type="PANTHER" id="PTHR39419:SF1">
    <property type="entry name" value="SLL0814 PROTEIN"/>
    <property type="match status" value="1"/>
</dbReference>
<dbReference type="InterPro" id="IPR007354">
    <property type="entry name" value="CruF-like"/>
</dbReference>
<organism evidence="2 3">
    <name type="scientific">Legionella dresdenensis</name>
    <dbReference type="NCBI Taxonomy" id="450200"/>
    <lineage>
        <taxon>Bacteria</taxon>
        <taxon>Pseudomonadati</taxon>
        <taxon>Pseudomonadota</taxon>
        <taxon>Gammaproteobacteria</taxon>
        <taxon>Legionellales</taxon>
        <taxon>Legionellaceae</taxon>
        <taxon>Legionella</taxon>
    </lineage>
</organism>
<feature type="transmembrane region" description="Helical" evidence="1">
    <location>
        <begin position="142"/>
        <end position="167"/>
    </location>
</feature>
<sequence>MKTQVDANKSFSITHWMIISVYLLVTILAAFWTTPTATRIIPILCILSIFIIVWLHGLIRFGMRNMLFFFLITWAISHFFEALSIQTGYPFGNYFYDVLTGPRLFQVPLIIMLAYFGMGYASWMLATILLRQFNQPLKGCSIFTVPFIAAFIMTMWDLCMDPIASTVASLWVWKDGGAYFGVPLQNYFGWFFVVYLIYQIYALYIARFDRTVPAKQQVMATSCYWYEIVAVYSIQALTQLLQPFGNSVQPNIFASMALVCIFTMIFVSILALFTIKNVWQK</sequence>
<accession>A0ABV8CHZ2</accession>
<dbReference type="RefSeq" id="WP_382344090.1">
    <property type="nucleotide sequence ID" value="NZ_JBHSAB010000027.1"/>
</dbReference>
<comment type="caution">
    <text evidence="2">The sequence shown here is derived from an EMBL/GenBank/DDBJ whole genome shotgun (WGS) entry which is preliminary data.</text>
</comment>
<protein>
    <submittedName>
        <fullName evidence="2">Carotenoid biosynthesis protein</fullName>
    </submittedName>
</protein>
<feature type="transmembrane region" description="Helical" evidence="1">
    <location>
        <begin position="252"/>
        <end position="275"/>
    </location>
</feature>
<keyword evidence="1" id="KW-0472">Membrane</keyword>
<keyword evidence="1" id="KW-1133">Transmembrane helix</keyword>
<feature type="transmembrane region" description="Helical" evidence="1">
    <location>
        <begin position="105"/>
        <end position="130"/>
    </location>
</feature>
<keyword evidence="3" id="KW-1185">Reference proteome</keyword>
<gene>
    <name evidence="2" type="ORF">ACFORL_11325</name>
</gene>
<dbReference type="Proteomes" id="UP001595758">
    <property type="component" value="Unassembled WGS sequence"/>
</dbReference>
<evidence type="ECO:0000313" key="2">
    <source>
        <dbReference type="EMBL" id="MFC3909661.1"/>
    </source>
</evidence>
<feature type="transmembrane region" description="Helical" evidence="1">
    <location>
        <begin position="66"/>
        <end position="85"/>
    </location>
</feature>
<feature type="transmembrane region" description="Helical" evidence="1">
    <location>
        <begin position="12"/>
        <end position="34"/>
    </location>
</feature>
<feature type="transmembrane region" description="Helical" evidence="1">
    <location>
        <begin position="187"/>
        <end position="206"/>
    </location>
</feature>
<evidence type="ECO:0000256" key="1">
    <source>
        <dbReference type="SAM" id="Phobius"/>
    </source>
</evidence>
<reference evidence="3" key="1">
    <citation type="journal article" date="2019" name="Int. J. Syst. Evol. Microbiol.">
        <title>The Global Catalogue of Microorganisms (GCM) 10K type strain sequencing project: providing services to taxonomists for standard genome sequencing and annotation.</title>
        <authorList>
            <consortium name="The Broad Institute Genomics Platform"/>
            <consortium name="The Broad Institute Genome Sequencing Center for Infectious Disease"/>
            <person name="Wu L."/>
            <person name="Ma J."/>
        </authorList>
    </citation>
    <scope>NUCLEOTIDE SEQUENCE [LARGE SCALE GENOMIC DNA]</scope>
    <source>
        <strain evidence="3">CCUG 59858</strain>
    </source>
</reference>
<name>A0ABV8CHZ2_9GAMM</name>
<feature type="transmembrane region" description="Helical" evidence="1">
    <location>
        <begin position="40"/>
        <end position="59"/>
    </location>
</feature>
<proteinExistence type="predicted"/>
<dbReference type="PANTHER" id="PTHR39419">
    <property type="entry name" value="SLL0814 PROTEIN"/>
    <property type="match status" value="1"/>
</dbReference>
<feature type="transmembrane region" description="Helical" evidence="1">
    <location>
        <begin position="218"/>
        <end position="240"/>
    </location>
</feature>
<keyword evidence="1" id="KW-0812">Transmembrane</keyword>
<evidence type="ECO:0000313" key="3">
    <source>
        <dbReference type="Proteomes" id="UP001595758"/>
    </source>
</evidence>
<dbReference type="EMBL" id="JBHSAB010000027">
    <property type="protein sequence ID" value="MFC3909661.1"/>
    <property type="molecule type" value="Genomic_DNA"/>
</dbReference>